<reference evidence="4 5" key="1">
    <citation type="submission" date="2017-12" db="EMBL/GenBank/DDBJ databases">
        <title>Phylogenetic diversity of female urinary microbiome.</title>
        <authorList>
            <person name="Thomas-White K."/>
            <person name="Wolfe A.J."/>
        </authorList>
    </citation>
    <scope>NUCLEOTIDE SEQUENCE [LARGE SCALE GENOMIC DNA]</scope>
    <source>
        <strain evidence="4 5">UMB0119</strain>
    </source>
</reference>
<dbReference type="Gene3D" id="3.30.750.24">
    <property type="entry name" value="STAS domain"/>
    <property type="match status" value="1"/>
</dbReference>
<gene>
    <name evidence="4" type="ORF">CYJ34_02420</name>
</gene>
<evidence type="ECO:0000256" key="1">
    <source>
        <dbReference type="ARBA" id="ARBA00009013"/>
    </source>
</evidence>
<dbReference type="AlphaFoldDB" id="A0A2I1MBS0"/>
<dbReference type="Proteomes" id="UP000234335">
    <property type="component" value="Unassembled WGS sequence"/>
</dbReference>
<comment type="caution">
    <text evidence="4">The sequence shown here is derived from an EMBL/GenBank/DDBJ whole genome shotgun (WGS) entry which is preliminary data.</text>
</comment>
<dbReference type="Pfam" id="PF01740">
    <property type="entry name" value="STAS"/>
    <property type="match status" value="1"/>
</dbReference>
<dbReference type="NCBIfam" id="TIGR00377">
    <property type="entry name" value="ant_ant_sig"/>
    <property type="match status" value="1"/>
</dbReference>
<dbReference type="PANTHER" id="PTHR33495">
    <property type="entry name" value="ANTI-SIGMA FACTOR ANTAGONIST TM_1081-RELATED-RELATED"/>
    <property type="match status" value="1"/>
</dbReference>
<accession>A0A2I1MBS0</accession>
<evidence type="ECO:0000256" key="2">
    <source>
        <dbReference type="RuleBase" id="RU003749"/>
    </source>
</evidence>
<dbReference type="PROSITE" id="PS50801">
    <property type="entry name" value="STAS"/>
    <property type="match status" value="1"/>
</dbReference>
<evidence type="ECO:0000313" key="4">
    <source>
        <dbReference type="EMBL" id="PKZ17585.1"/>
    </source>
</evidence>
<dbReference type="SUPFAM" id="SSF52091">
    <property type="entry name" value="SpoIIaa-like"/>
    <property type="match status" value="1"/>
</dbReference>
<keyword evidence="5" id="KW-1185">Reference proteome</keyword>
<dbReference type="GO" id="GO:0043856">
    <property type="term" value="F:anti-sigma factor antagonist activity"/>
    <property type="evidence" value="ECO:0007669"/>
    <property type="project" value="InterPro"/>
</dbReference>
<dbReference type="EMBL" id="PKGS01000001">
    <property type="protein sequence ID" value="PKZ17585.1"/>
    <property type="molecule type" value="Genomic_DNA"/>
</dbReference>
<dbReference type="InterPro" id="IPR036513">
    <property type="entry name" value="STAS_dom_sf"/>
</dbReference>
<dbReference type="InterPro" id="IPR002645">
    <property type="entry name" value="STAS_dom"/>
</dbReference>
<dbReference type="InterPro" id="IPR003658">
    <property type="entry name" value="Anti-sigma_ant"/>
</dbReference>
<evidence type="ECO:0000313" key="5">
    <source>
        <dbReference type="Proteomes" id="UP000234335"/>
    </source>
</evidence>
<feature type="domain" description="STAS" evidence="3">
    <location>
        <begin position="2"/>
        <end position="100"/>
    </location>
</feature>
<dbReference type="RefSeq" id="WP_101539744.1">
    <property type="nucleotide sequence ID" value="NZ_CALTZC010000028.1"/>
</dbReference>
<sequence length="100" mass="11742">MFDKKIVNEDNLQTINLIGDLDVYSEDEFKTFINEEIDPNKNITIDLKDLDYLDSTGLGMFMNIYKMLNDNNKEIKIINAKDNIKKLFRITDLTDLFDVE</sequence>
<organism evidence="4 5">
    <name type="scientific">Anaerococcus octavius</name>
    <dbReference type="NCBI Taxonomy" id="54007"/>
    <lineage>
        <taxon>Bacteria</taxon>
        <taxon>Bacillati</taxon>
        <taxon>Bacillota</taxon>
        <taxon>Tissierellia</taxon>
        <taxon>Tissierellales</taxon>
        <taxon>Peptoniphilaceae</taxon>
        <taxon>Anaerococcus</taxon>
    </lineage>
</organism>
<comment type="similarity">
    <text evidence="1 2">Belongs to the anti-sigma-factor antagonist family.</text>
</comment>
<proteinExistence type="inferred from homology"/>
<name>A0A2I1MBS0_9FIRM</name>
<evidence type="ECO:0000259" key="3">
    <source>
        <dbReference type="PROSITE" id="PS50801"/>
    </source>
</evidence>
<protein>
    <recommendedName>
        <fullName evidence="2">Anti-sigma factor antagonist</fullName>
    </recommendedName>
</protein>
<dbReference type="CDD" id="cd07043">
    <property type="entry name" value="STAS_anti-anti-sigma_factors"/>
    <property type="match status" value="1"/>
</dbReference>